<keyword evidence="1" id="KW-0862">Zinc</keyword>
<name>A0ABY9CCU7_VITVI</name>
<evidence type="ECO:0000313" key="5">
    <source>
        <dbReference type="Proteomes" id="UP001227230"/>
    </source>
</evidence>
<keyword evidence="5" id="KW-1185">Reference proteome</keyword>
<feature type="compositionally biased region" description="Basic residues" evidence="2">
    <location>
        <begin position="60"/>
        <end position="73"/>
    </location>
</feature>
<dbReference type="SMART" id="SM00343">
    <property type="entry name" value="ZnF_C2HC"/>
    <property type="match status" value="3"/>
</dbReference>
<evidence type="ECO:0000259" key="3">
    <source>
        <dbReference type="PROSITE" id="PS50158"/>
    </source>
</evidence>
<proteinExistence type="predicted"/>
<dbReference type="InterPro" id="IPR036875">
    <property type="entry name" value="Znf_CCHC_sf"/>
</dbReference>
<keyword evidence="1" id="KW-0863">Zinc-finger</keyword>
<feature type="domain" description="CCHC-type" evidence="3">
    <location>
        <begin position="558"/>
        <end position="573"/>
    </location>
</feature>
<dbReference type="SUPFAM" id="SSF57756">
    <property type="entry name" value="Retrovirus zinc finger-like domains"/>
    <property type="match status" value="1"/>
</dbReference>
<dbReference type="PROSITE" id="PS50158">
    <property type="entry name" value="ZF_CCHC"/>
    <property type="match status" value="1"/>
</dbReference>
<feature type="region of interest" description="Disordered" evidence="2">
    <location>
        <begin position="60"/>
        <end position="80"/>
    </location>
</feature>
<gene>
    <name evidence="4" type="ORF">VitviT2T_011531</name>
</gene>
<evidence type="ECO:0000313" key="4">
    <source>
        <dbReference type="EMBL" id="WJZ92543.1"/>
    </source>
</evidence>
<feature type="compositionally biased region" description="Basic residues" evidence="2">
    <location>
        <begin position="23"/>
        <end position="32"/>
    </location>
</feature>
<protein>
    <recommendedName>
        <fullName evidence="3">CCHC-type domain-containing protein</fullName>
    </recommendedName>
</protein>
<keyword evidence="1" id="KW-0479">Metal-binding</keyword>
<sequence>MMENAGKFVVSSSSREEEDAKAKKPRMRLERRRTREEELKVLSDLSVFQNLAAMLEAEKFRKKKKRRRKKKKKNVEVGAQEDGAVNVAKEEKQGGSVKDAESNNLLVSESVVPQKPLVDAAYEDKANTVIAAETADSCETKPIEISEKCVLEKDLSFTIDKERGLQKPKRQCKKNEEVMSSLDEFKMLSDLSNFKNLAAMMEAEAFLRKKKIKRRKKKKKIEFEAQDEITVDVGPGQEQPDTVKAVTTAKAVEAGSVSVSENINPEKLFVDEVKAGVQPSSIKAVDMRKASETESVSVTKNIVSEKLFVSNFKIDEERISQEAQKKCTKNEEVMSSLDEFKMLSDLSNFKNLAAMMEAEAFMRCKKSKKRRKKKRNMEFEAPFPINVDSVREQKQVDTCKSVDTVKLFQIESIDIKDNIVLQKLLQAPRCFDPPESSWRMCHNSEEEAPTAVACSAEKQKKPCFLCGSFKHSGNHCKQARNCFVYERSQHTRSCPEKNQGNCPSSMICLRCGGSGHDMLFCRNEYSSDDLKEIQCYVCKRYGHLCCVDFPDIPRQASCYKCGHYGHLGSDCTK</sequence>
<dbReference type="PANTHER" id="PTHR46978">
    <property type="entry name" value="ZINC KNUCKLE (CCHC-TYPE) FAMILY PROTEIN"/>
    <property type="match status" value="1"/>
</dbReference>
<evidence type="ECO:0000256" key="2">
    <source>
        <dbReference type="SAM" id="MobiDB-lite"/>
    </source>
</evidence>
<dbReference type="Proteomes" id="UP001227230">
    <property type="component" value="Chromosome 8"/>
</dbReference>
<dbReference type="Gene3D" id="4.10.60.10">
    <property type="entry name" value="Zinc finger, CCHC-type"/>
    <property type="match status" value="1"/>
</dbReference>
<reference evidence="4 5" key="1">
    <citation type="journal article" date="2023" name="Hortic Res">
        <title>The complete reference genome for grapevine (Vitis vinifera L.) genetics and breeding.</title>
        <authorList>
            <person name="Shi X."/>
            <person name="Cao S."/>
            <person name="Wang X."/>
            <person name="Huang S."/>
            <person name="Wang Y."/>
            <person name="Liu Z."/>
            <person name="Liu W."/>
            <person name="Leng X."/>
            <person name="Peng Y."/>
            <person name="Wang N."/>
            <person name="Wang Y."/>
            <person name="Ma Z."/>
            <person name="Xu X."/>
            <person name="Zhang F."/>
            <person name="Xue H."/>
            <person name="Zhong H."/>
            <person name="Wang Y."/>
            <person name="Zhang K."/>
            <person name="Velt A."/>
            <person name="Avia K."/>
            <person name="Holtgrawe D."/>
            <person name="Grimplet J."/>
            <person name="Matus J.T."/>
            <person name="Ware D."/>
            <person name="Wu X."/>
            <person name="Wang H."/>
            <person name="Liu C."/>
            <person name="Fang Y."/>
            <person name="Rustenholz C."/>
            <person name="Cheng Z."/>
            <person name="Xiao H."/>
            <person name="Zhou Y."/>
        </authorList>
    </citation>
    <scope>NUCLEOTIDE SEQUENCE [LARGE SCALE GENOMIC DNA]</scope>
    <source>
        <strain evidence="5">cv. Pinot noir / PN40024</strain>
        <tissue evidence="4">Leaf</tissue>
    </source>
</reference>
<dbReference type="PANTHER" id="PTHR46978:SF1">
    <property type="entry name" value="ZINC KNUCKLE (CCHC-TYPE) FAMILY PROTEIN"/>
    <property type="match status" value="1"/>
</dbReference>
<evidence type="ECO:0000256" key="1">
    <source>
        <dbReference type="PROSITE-ProRule" id="PRU00047"/>
    </source>
</evidence>
<dbReference type="InterPro" id="IPR001878">
    <property type="entry name" value="Znf_CCHC"/>
</dbReference>
<accession>A0ABY9CCU7</accession>
<feature type="region of interest" description="Disordered" evidence="2">
    <location>
        <begin position="1"/>
        <end position="34"/>
    </location>
</feature>
<organism evidence="4 5">
    <name type="scientific">Vitis vinifera</name>
    <name type="common">Grape</name>
    <dbReference type="NCBI Taxonomy" id="29760"/>
    <lineage>
        <taxon>Eukaryota</taxon>
        <taxon>Viridiplantae</taxon>
        <taxon>Streptophyta</taxon>
        <taxon>Embryophyta</taxon>
        <taxon>Tracheophyta</taxon>
        <taxon>Spermatophyta</taxon>
        <taxon>Magnoliopsida</taxon>
        <taxon>eudicotyledons</taxon>
        <taxon>Gunneridae</taxon>
        <taxon>Pentapetalae</taxon>
        <taxon>rosids</taxon>
        <taxon>Vitales</taxon>
        <taxon>Vitaceae</taxon>
        <taxon>Viteae</taxon>
        <taxon>Vitis</taxon>
    </lineage>
</organism>
<dbReference type="EMBL" id="CP126655">
    <property type="protein sequence ID" value="WJZ92543.1"/>
    <property type="molecule type" value="Genomic_DNA"/>
</dbReference>